<comment type="caution">
    <text evidence="6">The sequence shown here is derived from an EMBL/GenBank/DDBJ whole genome shotgun (WGS) entry which is preliminary data.</text>
</comment>
<dbReference type="SUPFAM" id="SSF144232">
    <property type="entry name" value="HIT/MYND zinc finger-like"/>
    <property type="match status" value="1"/>
</dbReference>
<dbReference type="InterPro" id="IPR007529">
    <property type="entry name" value="Znf_HIT"/>
</dbReference>
<keyword evidence="3" id="KW-0862">Zinc</keyword>
<evidence type="ECO:0000313" key="7">
    <source>
        <dbReference type="Proteomes" id="UP001321749"/>
    </source>
</evidence>
<sequence length="263" mass="28506">MRSMDPEQGGSAAGIRPVNEIQGLGAVSLQPDTAAAVPTSGTTTATAEEPSVPTTEPETTEDSPSAPPQRPDPKICGVCHIQPGKYKCPRPGCAMPYCSVACNKSHKENHPPDPILPPPEPAPTQTEQPKEHDPYSVLVDHAHVFQNLFRKYPSLPSALDSIQASTLPPPLSQQFASIPGRRPPQPWTKDVGLRKGAAALRKARTDPSDTGDGVREFCDLVLYLLSTNRERDKAVNLVREEVRKEEKTVIERLLEEETGDGSK</sequence>
<dbReference type="GO" id="GO:0000463">
    <property type="term" value="P:maturation of LSU-rRNA from tricistronic rRNA transcript (SSU-rRNA, 5.8S rRNA, LSU-rRNA)"/>
    <property type="evidence" value="ECO:0007669"/>
    <property type="project" value="TreeGrafter"/>
</dbReference>
<feature type="region of interest" description="Disordered" evidence="4">
    <location>
        <begin position="23"/>
        <end position="74"/>
    </location>
</feature>
<dbReference type="GO" id="GO:0000492">
    <property type="term" value="P:box C/D snoRNP assembly"/>
    <property type="evidence" value="ECO:0007669"/>
    <property type="project" value="TreeGrafter"/>
</dbReference>
<feature type="domain" description="HIT-type" evidence="5">
    <location>
        <begin position="74"/>
        <end position="104"/>
    </location>
</feature>
<evidence type="ECO:0000256" key="1">
    <source>
        <dbReference type="ARBA" id="ARBA00022723"/>
    </source>
</evidence>
<dbReference type="Pfam" id="PF04438">
    <property type="entry name" value="zf-HIT"/>
    <property type="match status" value="1"/>
</dbReference>
<feature type="compositionally biased region" description="Pro residues" evidence="4">
    <location>
        <begin position="112"/>
        <end position="122"/>
    </location>
</feature>
<dbReference type="InterPro" id="IPR051639">
    <property type="entry name" value="BCD1"/>
</dbReference>
<dbReference type="EMBL" id="MU864972">
    <property type="protein sequence ID" value="KAK4462433.1"/>
    <property type="molecule type" value="Genomic_DNA"/>
</dbReference>
<dbReference type="PANTHER" id="PTHR13483:SF11">
    <property type="entry name" value="ZINC FINGER HIT DOMAIN-CONTAINING PROTEIN 3"/>
    <property type="match status" value="1"/>
</dbReference>
<dbReference type="GO" id="GO:0048254">
    <property type="term" value="P:snoRNA localization"/>
    <property type="evidence" value="ECO:0007669"/>
    <property type="project" value="TreeGrafter"/>
</dbReference>
<keyword evidence="2" id="KW-0863">Zinc-finger</keyword>
<evidence type="ECO:0000259" key="5">
    <source>
        <dbReference type="Pfam" id="PF04438"/>
    </source>
</evidence>
<accession>A0AAV9HS63</accession>
<keyword evidence="1" id="KW-0479">Metal-binding</keyword>
<dbReference type="CDD" id="cd23024">
    <property type="entry name" value="zf-HIT_ZNHIT2-3"/>
    <property type="match status" value="1"/>
</dbReference>
<dbReference type="GO" id="GO:0070761">
    <property type="term" value="C:pre-snoRNP complex"/>
    <property type="evidence" value="ECO:0007669"/>
    <property type="project" value="TreeGrafter"/>
</dbReference>
<keyword evidence="7" id="KW-1185">Reference proteome</keyword>
<gene>
    <name evidence="6" type="ORF">QBC42DRAFT_296828</name>
</gene>
<dbReference type="GO" id="GO:0008270">
    <property type="term" value="F:zinc ion binding"/>
    <property type="evidence" value="ECO:0007669"/>
    <property type="project" value="UniProtKB-KW"/>
</dbReference>
<dbReference type="Proteomes" id="UP001321749">
    <property type="component" value="Unassembled WGS sequence"/>
</dbReference>
<reference evidence="6" key="2">
    <citation type="submission" date="2023-06" db="EMBL/GenBank/DDBJ databases">
        <authorList>
            <consortium name="Lawrence Berkeley National Laboratory"/>
            <person name="Mondo S.J."/>
            <person name="Hensen N."/>
            <person name="Bonometti L."/>
            <person name="Westerberg I."/>
            <person name="Brannstrom I.O."/>
            <person name="Guillou S."/>
            <person name="Cros-Aarteil S."/>
            <person name="Calhoun S."/>
            <person name="Haridas S."/>
            <person name="Kuo A."/>
            <person name="Pangilinan J."/>
            <person name="Riley R."/>
            <person name="Labutti K."/>
            <person name="Andreopoulos B."/>
            <person name="Lipzen A."/>
            <person name="Chen C."/>
            <person name="Yanf M."/>
            <person name="Daum C."/>
            <person name="Ng V."/>
            <person name="Clum A."/>
            <person name="Steindorff A."/>
            <person name="Ohm R."/>
            <person name="Martin F."/>
            <person name="Silar P."/>
            <person name="Natvig D."/>
            <person name="Lalanne C."/>
            <person name="Gautier V."/>
            <person name="Ament-Velasquez S.L."/>
            <person name="Kruys A."/>
            <person name="Hutchinson M.I."/>
            <person name="Powell A.J."/>
            <person name="Barry K."/>
            <person name="Miller A.N."/>
            <person name="Grigoriev I.V."/>
            <person name="Debuchy R."/>
            <person name="Gladieux P."/>
            <person name="Thoren M.H."/>
            <person name="Johannesson H."/>
        </authorList>
    </citation>
    <scope>NUCLEOTIDE SEQUENCE</scope>
    <source>
        <strain evidence="6">PSN324</strain>
    </source>
</reference>
<name>A0AAV9HS63_9PEZI</name>
<dbReference type="PANTHER" id="PTHR13483">
    <property type="entry name" value="BOX C_D SNORNA PROTEIN 1-RELATED"/>
    <property type="match status" value="1"/>
</dbReference>
<protein>
    <submittedName>
        <fullName evidence="6">Protein HIT1</fullName>
    </submittedName>
</protein>
<evidence type="ECO:0000256" key="3">
    <source>
        <dbReference type="ARBA" id="ARBA00022833"/>
    </source>
</evidence>
<dbReference type="GO" id="GO:0005634">
    <property type="term" value="C:nucleus"/>
    <property type="evidence" value="ECO:0007669"/>
    <property type="project" value="TreeGrafter"/>
</dbReference>
<evidence type="ECO:0000256" key="4">
    <source>
        <dbReference type="SAM" id="MobiDB-lite"/>
    </source>
</evidence>
<feature type="region of interest" description="Disordered" evidence="4">
    <location>
        <begin position="105"/>
        <end position="131"/>
    </location>
</feature>
<organism evidence="6 7">
    <name type="scientific">Cladorrhinum samala</name>
    <dbReference type="NCBI Taxonomy" id="585594"/>
    <lineage>
        <taxon>Eukaryota</taxon>
        <taxon>Fungi</taxon>
        <taxon>Dikarya</taxon>
        <taxon>Ascomycota</taxon>
        <taxon>Pezizomycotina</taxon>
        <taxon>Sordariomycetes</taxon>
        <taxon>Sordariomycetidae</taxon>
        <taxon>Sordariales</taxon>
        <taxon>Podosporaceae</taxon>
        <taxon>Cladorrhinum</taxon>
    </lineage>
</organism>
<reference evidence="6" key="1">
    <citation type="journal article" date="2023" name="Mol. Phylogenet. Evol.">
        <title>Genome-scale phylogeny and comparative genomics of the fungal order Sordariales.</title>
        <authorList>
            <person name="Hensen N."/>
            <person name="Bonometti L."/>
            <person name="Westerberg I."/>
            <person name="Brannstrom I.O."/>
            <person name="Guillou S."/>
            <person name="Cros-Aarteil S."/>
            <person name="Calhoun S."/>
            <person name="Haridas S."/>
            <person name="Kuo A."/>
            <person name="Mondo S."/>
            <person name="Pangilinan J."/>
            <person name="Riley R."/>
            <person name="LaButti K."/>
            <person name="Andreopoulos B."/>
            <person name="Lipzen A."/>
            <person name="Chen C."/>
            <person name="Yan M."/>
            <person name="Daum C."/>
            <person name="Ng V."/>
            <person name="Clum A."/>
            <person name="Steindorff A."/>
            <person name="Ohm R.A."/>
            <person name="Martin F."/>
            <person name="Silar P."/>
            <person name="Natvig D.O."/>
            <person name="Lalanne C."/>
            <person name="Gautier V."/>
            <person name="Ament-Velasquez S.L."/>
            <person name="Kruys A."/>
            <person name="Hutchinson M.I."/>
            <person name="Powell A.J."/>
            <person name="Barry K."/>
            <person name="Miller A.N."/>
            <person name="Grigoriev I.V."/>
            <person name="Debuchy R."/>
            <person name="Gladieux P."/>
            <person name="Hiltunen Thoren M."/>
            <person name="Johannesson H."/>
        </authorList>
    </citation>
    <scope>NUCLEOTIDE SEQUENCE</scope>
    <source>
        <strain evidence="6">PSN324</strain>
    </source>
</reference>
<proteinExistence type="predicted"/>
<dbReference type="Gene3D" id="3.30.60.190">
    <property type="match status" value="1"/>
</dbReference>
<evidence type="ECO:0000313" key="6">
    <source>
        <dbReference type="EMBL" id="KAK4462433.1"/>
    </source>
</evidence>
<dbReference type="AlphaFoldDB" id="A0AAV9HS63"/>
<evidence type="ECO:0000256" key="2">
    <source>
        <dbReference type="ARBA" id="ARBA00022771"/>
    </source>
</evidence>
<feature type="compositionally biased region" description="Low complexity" evidence="4">
    <location>
        <begin position="42"/>
        <end position="57"/>
    </location>
</feature>